<organism evidence="4 5">
    <name type="scientific">Oryctes borbonicus</name>
    <dbReference type="NCBI Taxonomy" id="1629725"/>
    <lineage>
        <taxon>Eukaryota</taxon>
        <taxon>Metazoa</taxon>
        <taxon>Ecdysozoa</taxon>
        <taxon>Arthropoda</taxon>
        <taxon>Hexapoda</taxon>
        <taxon>Insecta</taxon>
        <taxon>Pterygota</taxon>
        <taxon>Neoptera</taxon>
        <taxon>Endopterygota</taxon>
        <taxon>Coleoptera</taxon>
        <taxon>Polyphaga</taxon>
        <taxon>Scarabaeiformia</taxon>
        <taxon>Scarabaeidae</taxon>
        <taxon>Dynastinae</taxon>
        <taxon>Oryctes</taxon>
    </lineage>
</organism>
<dbReference type="GO" id="GO:0101031">
    <property type="term" value="C:protein folding chaperone complex"/>
    <property type="evidence" value="ECO:0007669"/>
    <property type="project" value="TreeGrafter"/>
</dbReference>
<dbReference type="InterPro" id="IPR019734">
    <property type="entry name" value="TPR_rpt"/>
</dbReference>
<feature type="repeat" description="TPR" evidence="2">
    <location>
        <begin position="159"/>
        <end position="192"/>
    </location>
</feature>
<feature type="non-terminal residue" evidence="4">
    <location>
        <position position="1"/>
    </location>
</feature>
<protein>
    <submittedName>
        <fullName evidence="4">Tetratricopeptide repeat-containing protein</fullName>
    </submittedName>
</protein>
<reference evidence="4 5" key="1">
    <citation type="submission" date="2015-09" db="EMBL/GenBank/DDBJ databases">
        <title>Draft genome of the scarab beetle Oryctes borbonicus.</title>
        <authorList>
            <person name="Meyer J.M."/>
            <person name="Markov G.V."/>
            <person name="Baskaran P."/>
            <person name="Herrmann M."/>
            <person name="Sommer R.J."/>
            <person name="Roedelsperger C."/>
        </authorList>
    </citation>
    <scope>NUCLEOTIDE SEQUENCE [LARGE SCALE GENOMIC DNA]</scope>
    <source>
        <strain evidence="4">OB123</strain>
        <tissue evidence="4">Whole animal</tissue>
    </source>
</reference>
<dbReference type="Pfam" id="PF13414">
    <property type="entry name" value="TPR_11"/>
    <property type="match status" value="1"/>
</dbReference>
<accession>A0A0T6AT13</accession>
<evidence type="ECO:0000256" key="3">
    <source>
        <dbReference type="SAM" id="Coils"/>
    </source>
</evidence>
<keyword evidence="1 2" id="KW-0802">TPR repeat</keyword>
<evidence type="ECO:0000313" key="4">
    <source>
        <dbReference type="EMBL" id="KRT78312.1"/>
    </source>
</evidence>
<evidence type="ECO:0000256" key="2">
    <source>
        <dbReference type="PROSITE-ProRule" id="PRU00339"/>
    </source>
</evidence>
<feature type="non-terminal residue" evidence="4">
    <location>
        <position position="235"/>
    </location>
</feature>
<keyword evidence="5" id="KW-1185">Reference proteome</keyword>
<evidence type="ECO:0000256" key="1">
    <source>
        <dbReference type="ARBA" id="ARBA00022803"/>
    </source>
</evidence>
<evidence type="ECO:0000313" key="5">
    <source>
        <dbReference type="Proteomes" id="UP000051574"/>
    </source>
</evidence>
<keyword evidence="3" id="KW-0175">Coiled coil</keyword>
<dbReference type="AlphaFoldDB" id="A0A0T6AT13"/>
<sequence length="235" mass="27566">LFKLINPHQIFIPHSRQLWIEFVSFSSFICLKFVEMDSFLLQKQVRDNASDLQEYCKELQEWGNEMKKVDESLKRSSNNQSEVPLRKSKVTKVTESKQQILEDKLIKKAKKIKSCDYAAWDKFDADAYCTKMDKKEAEENSSPESELSDEIDDSAIDLANSEKEKGNVFVKKQQWDQAIECYTRAIEYYAYNPIYYANRALCYLKKEKYKNAESDCTTALQLDKTYVKAYQRRAA</sequence>
<dbReference type="SMART" id="SM00028">
    <property type="entry name" value="TPR"/>
    <property type="match status" value="2"/>
</dbReference>
<dbReference type="PROSITE" id="PS50005">
    <property type="entry name" value="TPR"/>
    <property type="match status" value="1"/>
</dbReference>
<dbReference type="OrthoDB" id="2942533at2759"/>
<comment type="caution">
    <text evidence="4">The sequence shown here is derived from an EMBL/GenBank/DDBJ whole genome shotgun (WGS) entry which is preliminary data.</text>
</comment>
<gene>
    <name evidence="4" type="ORF">AMK59_8188</name>
</gene>
<dbReference type="Gene3D" id="1.25.40.10">
    <property type="entry name" value="Tetratricopeptide repeat domain"/>
    <property type="match status" value="1"/>
</dbReference>
<dbReference type="Proteomes" id="UP000051574">
    <property type="component" value="Unassembled WGS sequence"/>
</dbReference>
<dbReference type="InterPro" id="IPR011990">
    <property type="entry name" value="TPR-like_helical_dom_sf"/>
</dbReference>
<dbReference type="SUPFAM" id="SSF48452">
    <property type="entry name" value="TPR-like"/>
    <property type="match status" value="1"/>
</dbReference>
<proteinExistence type="predicted"/>
<dbReference type="PANTHER" id="PTHR46423">
    <property type="entry name" value="RNA POLYMERASE II-ASSOCIATED PROTEIN 3"/>
    <property type="match status" value="1"/>
</dbReference>
<dbReference type="InterPro" id="IPR051966">
    <property type="entry name" value="RPAP3"/>
</dbReference>
<feature type="coiled-coil region" evidence="3">
    <location>
        <begin position="52"/>
        <end position="79"/>
    </location>
</feature>
<dbReference type="EMBL" id="LJIG01022868">
    <property type="protein sequence ID" value="KRT78312.1"/>
    <property type="molecule type" value="Genomic_DNA"/>
</dbReference>
<name>A0A0T6AT13_9SCAR</name>
<dbReference type="PANTHER" id="PTHR46423:SF1">
    <property type="entry name" value="RNA POLYMERASE II-ASSOCIATED PROTEIN 3"/>
    <property type="match status" value="1"/>
</dbReference>